<reference evidence="2" key="1">
    <citation type="submission" date="2017-12" db="EMBL/GenBank/DDBJ databases">
        <authorList>
            <consortium name="DOE Joint Genome Institute"/>
            <person name="Mondo S.J."/>
            <person name="Kjaerbolling I."/>
            <person name="Vesth T.C."/>
            <person name="Frisvad J.C."/>
            <person name="Nybo J.L."/>
            <person name="Theobald S."/>
            <person name="Kuo A."/>
            <person name="Bowyer P."/>
            <person name="Matsuda Y."/>
            <person name="Lyhne E.K."/>
            <person name="Kogle M.E."/>
            <person name="Clum A."/>
            <person name="Lipzen A."/>
            <person name="Salamov A."/>
            <person name="Ngan C.Y."/>
            <person name="Daum C."/>
            <person name="Chiniquy J."/>
            <person name="Barry K."/>
            <person name="LaButti K."/>
            <person name="Haridas S."/>
            <person name="Simmons B.A."/>
            <person name="Magnuson J.K."/>
            <person name="Mortensen U.H."/>
            <person name="Larsen T.O."/>
            <person name="Grigoriev I.V."/>
            <person name="Baker S.E."/>
            <person name="Andersen M.R."/>
            <person name="Nordberg H.P."/>
            <person name="Cantor M.N."/>
            <person name="Hua S.X."/>
        </authorList>
    </citation>
    <scope>NUCLEOTIDE SEQUENCE [LARGE SCALE GENOMIC DNA]</scope>
    <source>
        <strain evidence="2">IBT 19404</strain>
    </source>
</reference>
<dbReference type="OrthoDB" id="4488673at2759"/>
<organism evidence="1 2">
    <name type="scientific">Aspergillus taichungensis</name>
    <dbReference type="NCBI Taxonomy" id="482145"/>
    <lineage>
        <taxon>Eukaryota</taxon>
        <taxon>Fungi</taxon>
        <taxon>Dikarya</taxon>
        <taxon>Ascomycota</taxon>
        <taxon>Pezizomycotina</taxon>
        <taxon>Eurotiomycetes</taxon>
        <taxon>Eurotiomycetidae</taxon>
        <taxon>Eurotiales</taxon>
        <taxon>Aspergillaceae</taxon>
        <taxon>Aspergillus</taxon>
        <taxon>Aspergillus subgen. Circumdati</taxon>
    </lineage>
</organism>
<keyword evidence="2" id="KW-1185">Reference proteome</keyword>
<sequence>MPELDCIAEILSSAEPLSFNKKLLFARHLFTQCYHDFDMIFLPSEALSDNRLCPVDSYWVNIQK</sequence>
<dbReference type="EMBL" id="KZ559518">
    <property type="protein sequence ID" value="PLN83557.1"/>
    <property type="molecule type" value="Genomic_DNA"/>
</dbReference>
<name>A0A2J5I1L3_9EURO</name>
<dbReference type="AlphaFoldDB" id="A0A2J5I1L3"/>
<proteinExistence type="predicted"/>
<dbReference type="Proteomes" id="UP000235023">
    <property type="component" value="Unassembled WGS sequence"/>
</dbReference>
<evidence type="ECO:0000313" key="2">
    <source>
        <dbReference type="Proteomes" id="UP000235023"/>
    </source>
</evidence>
<accession>A0A2J5I1L3</accession>
<evidence type="ECO:0000313" key="1">
    <source>
        <dbReference type="EMBL" id="PLN83557.1"/>
    </source>
</evidence>
<gene>
    <name evidence="1" type="ORF">BDW42DRAFT_164667</name>
</gene>
<protein>
    <submittedName>
        <fullName evidence="1">Uncharacterized protein</fullName>
    </submittedName>
</protein>